<keyword evidence="1" id="KW-0472">Membrane</keyword>
<proteinExistence type="predicted"/>
<dbReference type="Proteomes" id="UP001526446">
    <property type="component" value="Unassembled WGS sequence"/>
</dbReference>
<sequence>MQHTKNISVLMFFGFITLSAISAFYVSLENNVYYWDYLTYFNRATKLNALYHGHLFKAIGKIFSSVWKSDYNYLPSIILSFSIELTQNHRQSYIQTILLFYFMPFAALFVAIFSKITRVSHWKDLLLPSMLVLTNMALIGPLLRGFPDVGGMIFIECAILLAMVNDYSESISFKKSIQLGAVLWGAFLFRRWYAYTVVALYVSLPVFNYFYFNSKICYERLLNTTKSFLISGVSSIIFVLVFQFGLLLKILRTDYSVAYSAYQKPMMVSINAIFGAFGLYLVPFLALGVLFLIREKDKRLALSLAFCLFNLIFSAFLFLRTQSPGIQHIIPFSFWMLMLTAYGATRLFHSFRWGSVFQVISCIILPAVLLVALFCDRPYQIPFLREMLPLRLAPITTENFQIYQQLVDDLEHVYKPQGSVAILSSSFVLNESIVENISNYRLVTEDVAHVDLRDHFKSTLLNARYVVVVSPVQTHLALSDQRVITVTAYEILNGEGVGKNYKKVGRSYELKPGIYAYIYKKTEPFSADEIACLNGELYKYYPDWKAKGFGYTDK</sequence>
<feature type="transmembrane region" description="Helical" evidence="1">
    <location>
        <begin position="325"/>
        <end position="344"/>
    </location>
</feature>
<gene>
    <name evidence="2" type="ORF">OQ252_10500</name>
</gene>
<feature type="transmembrane region" description="Helical" evidence="1">
    <location>
        <begin position="7"/>
        <end position="28"/>
    </location>
</feature>
<keyword evidence="1" id="KW-1133">Transmembrane helix</keyword>
<organism evidence="2 3">
    <name type="scientific">Acetobacter farinalis</name>
    <dbReference type="NCBI Taxonomy" id="1260984"/>
    <lineage>
        <taxon>Bacteria</taxon>
        <taxon>Pseudomonadati</taxon>
        <taxon>Pseudomonadota</taxon>
        <taxon>Alphaproteobacteria</taxon>
        <taxon>Acetobacterales</taxon>
        <taxon>Acetobacteraceae</taxon>
        <taxon>Acetobacter</taxon>
    </lineage>
</organism>
<evidence type="ECO:0000313" key="2">
    <source>
        <dbReference type="EMBL" id="MCX2561822.1"/>
    </source>
</evidence>
<feature type="transmembrane region" description="Helical" evidence="1">
    <location>
        <begin position="356"/>
        <end position="374"/>
    </location>
</feature>
<dbReference type="RefSeq" id="WP_166122571.1">
    <property type="nucleotide sequence ID" value="NZ_JAPIUX010000015.1"/>
</dbReference>
<feature type="transmembrane region" description="Helical" evidence="1">
    <location>
        <begin position="228"/>
        <end position="248"/>
    </location>
</feature>
<accession>A0ABT3Q958</accession>
<feature type="transmembrane region" description="Helical" evidence="1">
    <location>
        <begin position="93"/>
        <end position="113"/>
    </location>
</feature>
<feature type="transmembrane region" description="Helical" evidence="1">
    <location>
        <begin position="268"/>
        <end position="293"/>
    </location>
</feature>
<keyword evidence="1" id="KW-0812">Transmembrane</keyword>
<evidence type="ECO:0000256" key="1">
    <source>
        <dbReference type="SAM" id="Phobius"/>
    </source>
</evidence>
<feature type="transmembrane region" description="Helical" evidence="1">
    <location>
        <begin position="125"/>
        <end position="143"/>
    </location>
</feature>
<reference evidence="2 3" key="1">
    <citation type="submission" date="2022-11" db="EMBL/GenBank/DDBJ databases">
        <title>Genome sequencing of Acetobacter type strain.</title>
        <authorList>
            <person name="Heo J."/>
            <person name="Lee D."/>
            <person name="Han B.-H."/>
            <person name="Hong S.-B."/>
            <person name="Kwon S.-W."/>
        </authorList>
    </citation>
    <scope>NUCLEOTIDE SEQUENCE [LARGE SCALE GENOMIC DNA]</scope>
    <source>
        <strain evidence="2 3">KACC 21251</strain>
    </source>
</reference>
<comment type="caution">
    <text evidence="2">The sequence shown here is derived from an EMBL/GenBank/DDBJ whole genome shotgun (WGS) entry which is preliminary data.</text>
</comment>
<feature type="transmembrane region" description="Helical" evidence="1">
    <location>
        <begin position="192"/>
        <end position="212"/>
    </location>
</feature>
<evidence type="ECO:0000313" key="3">
    <source>
        <dbReference type="Proteomes" id="UP001526446"/>
    </source>
</evidence>
<keyword evidence="3" id="KW-1185">Reference proteome</keyword>
<dbReference type="EMBL" id="JAPIUX010000015">
    <property type="protein sequence ID" value="MCX2561822.1"/>
    <property type="molecule type" value="Genomic_DNA"/>
</dbReference>
<protein>
    <submittedName>
        <fullName evidence="2">ABC transporter permease</fullName>
    </submittedName>
</protein>
<name>A0ABT3Q958_9PROT</name>
<feature type="transmembrane region" description="Helical" evidence="1">
    <location>
        <begin position="300"/>
        <end position="319"/>
    </location>
</feature>